<dbReference type="EMBL" id="AEPD01000043">
    <property type="protein sequence ID" value="EFU29571.1"/>
    <property type="molecule type" value="Genomic_DNA"/>
</dbReference>
<accession>E6KA03</accession>
<proteinExistence type="predicted"/>
<comment type="caution">
    <text evidence="1">The sequence shown here is derived from an EMBL/GenBank/DDBJ whole genome shotgun (WGS) entry which is preliminary data.</text>
</comment>
<name>E6KA03_9BACT</name>
<keyword evidence="2" id="KW-1185">Reference proteome</keyword>
<evidence type="ECO:0000313" key="1">
    <source>
        <dbReference type="EMBL" id="EFU29571.1"/>
    </source>
</evidence>
<protein>
    <submittedName>
        <fullName evidence="1">Uncharacterized protein</fullName>
    </submittedName>
</protein>
<sequence>MVGHIELLFGDAGFVVYWHWREDGHPSAMKMGREAMVKR</sequence>
<gene>
    <name evidence="1" type="ORF">HMPREF6485_2439</name>
</gene>
<dbReference type="HOGENOM" id="CLU_3314543_0_0_10"/>
<reference evidence="1 2" key="1">
    <citation type="submission" date="2010-10" db="EMBL/GenBank/DDBJ databases">
        <authorList>
            <person name="Muzny D."/>
            <person name="Qin X."/>
            <person name="Deng J."/>
            <person name="Jiang H."/>
            <person name="Liu Y."/>
            <person name="Qu J."/>
            <person name="Song X.-Z."/>
            <person name="Zhang L."/>
            <person name="Thornton R."/>
            <person name="Coyle M."/>
            <person name="Francisco L."/>
            <person name="Jackson L."/>
            <person name="Javaid M."/>
            <person name="Korchina V."/>
            <person name="Kovar C."/>
            <person name="Mata R."/>
            <person name="Mathew T."/>
            <person name="Ngo R."/>
            <person name="Nguyen L."/>
            <person name="Nguyen N."/>
            <person name="Okwuonu G."/>
            <person name="Ongeri F."/>
            <person name="Pham C."/>
            <person name="Simmons D."/>
            <person name="Wilczek-Boney K."/>
            <person name="Hale W."/>
            <person name="Jakkamsetti A."/>
            <person name="Pham P."/>
            <person name="Ruth R."/>
            <person name="San Lucas F."/>
            <person name="Warren J."/>
            <person name="Zhang J."/>
            <person name="Zhao Z."/>
            <person name="Zhou C."/>
            <person name="Zhu D."/>
            <person name="Lee S."/>
            <person name="Bess C."/>
            <person name="Blankenburg K."/>
            <person name="Forbes L."/>
            <person name="Fu Q."/>
            <person name="Gubbala S."/>
            <person name="Hirani K."/>
            <person name="Jayaseelan J.C."/>
            <person name="Lara F."/>
            <person name="Munidasa M."/>
            <person name="Palculict T."/>
            <person name="Patil S."/>
            <person name="Pu L.-L."/>
            <person name="Saada N."/>
            <person name="Tang L."/>
            <person name="Weissenberger G."/>
            <person name="Zhu Y."/>
            <person name="Hemphill L."/>
            <person name="Shang Y."/>
            <person name="Youmans B."/>
            <person name="Ayvaz T."/>
            <person name="Ross M."/>
            <person name="Santibanez J."/>
            <person name="Aqrawi P."/>
            <person name="Gross S."/>
            <person name="Joshi V."/>
            <person name="Fowler G."/>
            <person name="Nazareth L."/>
            <person name="Reid J."/>
            <person name="Worley K."/>
            <person name="Petrosino J."/>
            <person name="Highlander S."/>
            <person name="Gibbs R."/>
        </authorList>
    </citation>
    <scope>NUCLEOTIDE SEQUENCE [LARGE SCALE GENOMIC DNA]</scope>
    <source>
        <strain evidence="1 2">ATCC 33574</strain>
    </source>
</reference>
<evidence type="ECO:0000313" key="2">
    <source>
        <dbReference type="Proteomes" id="UP000003112"/>
    </source>
</evidence>
<dbReference type="Proteomes" id="UP000003112">
    <property type="component" value="Unassembled WGS sequence"/>
</dbReference>
<dbReference type="AlphaFoldDB" id="E6KA03"/>
<organism evidence="1 2">
    <name type="scientific">Segatella buccae ATCC 33574</name>
    <dbReference type="NCBI Taxonomy" id="873513"/>
    <lineage>
        <taxon>Bacteria</taxon>
        <taxon>Pseudomonadati</taxon>
        <taxon>Bacteroidota</taxon>
        <taxon>Bacteroidia</taxon>
        <taxon>Bacteroidales</taxon>
        <taxon>Prevotellaceae</taxon>
        <taxon>Segatella</taxon>
    </lineage>
</organism>